<dbReference type="AlphaFoldDB" id="A0A4Q2SST4"/>
<dbReference type="RefSeq" id="WP_129427636.1">
    <property type="nucleotide sequence ID" value="NZ_SDWV01000015.1"/>
</dbReference>
<proteinExistence type="predicted"/>
<name>A0A4Q2SST4_9ACTN</name>
<dbReference type="Gene3D" id="2.60.40.4070">
    <property type="match status" value="2"/>
</dbReference>
<feature type="signal peptide" evidence="1">
    <location>
        <begin position="1"/>
        <end position="27"/>
    </location>
</feature>
<comment type="caution">
    <text evidence="3">The sequence shown here is derived from an EMBL/GenBank/DDBJ whole genome shotgun (WGS) entry which is preliminary data.</text>
</comment>
<dbReference type="EMBL" id="SDWV01000015">
    <property type="protein sequence ID" value="RYC07328.1"/>
    <property type="molecule type" value="Genomic_DNA"/>
</dbReference>
<sequence length="458" mass="49103">MPRRHLAFLLAAAVVAATLSSAPPATAGTAAPAEFAVVAPESFSPDGDGVKDEIPVRIMLPRDAAKVVVEIAHYYGRGVVRTTAILLRQSAGVTTWTWDGRSDRGKRLRDGPYVVEVRAVWADTRIPRGAPLMDVVHIDTEFDPSLSAPTFGVAEGKATYRVFPRSTAVRDSLPLRARIDEHAVTRLSLVIRNSAGRVVREVDANRVVEESSLGYLPDGDGGLEELKARGRTVEWTGRRGGRPLPPGRYTGVVEGRDRAGNRGSSETLSLFVSRDRLVWKEKTEEVGVAASAVESCDFYPDEYKCADGADCGSVVPSAIFPGGLSYRSGPSRPDCREVTARSLHYLEVPEATGVRGLDAVRVAFAGAPTTAGETDIGTLKVYGPVVGSTLTSANVFGVSGQSAWAPDPLWGDGLAPEGGDYRVLQRDPAALWQFATTGDDAVDVRTWTVDVRYLAVER</sequence>
<organism evidence="3 4">
    <name type="scientific">Nocardioides zhouii</name>
    <dbReference type="NCBI Taxonomy" id="1168729"/>
    <lineage>
        <taxon>Bacteria</taxon>
        <taxon>Bacillati</taxon>
        <taxon>Actinomycetota</taxon>
        <taxon>Actinomycetes</taxon>
        <taxon>Propionibacteriales</taxon>
        <taxon>Nocardioidaceae</taxon>
        <taxon>Nocardioides</taxon>
    </lineage>
</organism>
<keyword evidence="1" id="KW-0732">Signal</keyword>
<gene>
    <name evidence="3" type="ORF">EUA94_14665</name>
</gene>
<feature type="chain" id="PRO_5020581346" description="FlgD/Vpr Ig-like domain-containing protein" evidence="1">
    <location>
        <begin position="28"/>
        <end position="458"/>
    </location>
</feature>
<accession>A0A4Q2SST4</accession>
<evidence type="ECO:0000259" key="2">
    <source>
        <dbReference type="Pfam" id="PF13860"/>
    </source>
</evidence>
<evidence type="ECO:0000256" key="1">
    <source>
        <dbReference type="SAM" id="SignalP"/>
    </source>
</evidence>
<dbReference type="Pfam" id="PF13860">
    <property type="entry name" value="FlgD_ig"/>
    <property type="match status" value="1"/>
</dbReference>
<dbReference type="Proteomes" id="UP000291101">
    <property type="component" value="Unassembled WGS sequence"/>
</dbReference>
<feature type="domain" description="FlgD/Vpr Ig-like" evidence="2">
    <location>
        <begin position="52"/>
        <end position="120"/>
    </location>
</feature>
<protein>
    <recommendedName>
        <fullName evidence="2">FlgD/Vpr Ig-like domain-containing protein</fullName>
    </recommendedName>
</protein>
<keyword evidence="4" id="KW-1185">Reference proteome</keyword>
<evidence type="ECO:0000313" key="4">
    <source>
        <dbReference type="Proteomes" id="UP000291101"/>
    </source>
</evidence>
<reference evidence="3 4" key="1">
    <citation type="submission" date="2019-01" db="EMBL/GenBank/DDBJ databases">
        <title>Novel species of Nocardioides.</title>
        <authorList>
            <person name="Liu Q."/>
            <person name="X Y.-H."/>
        </authorList>
    </citation>
    <scope>NUCLEOTIDE SEQUENCE [LARGE SCALE GENOMIC DNA]</scope>
    <source>
        <strain evidence="3 4">HLT2-9</strain>
    </source>
</reference>
<dbReference type="OrthoDB" id="3791027at2"/>
<evidence type="ECO:0000313" key="3">
    <source>
        <dbReference type="EMBL" id="RYC07328.1"/>
    </source>
</evidence>
<dbReference type="InterPro" id="IPR025965">
    <property type="entry name" value="FlgD/Vpr_Ig-like"/>
</dbReference>